<comment type="caution">
    <text evidence="2">The sequence shown here is derived from an EMBL/GenBank/DDBJ whole genome shotgun (WGS) entry which is preliminary data.</text>
</comment>
<dbReference type="EMBL" id="SRLO01000103">
    <property type="protein sequence ID" value="TNN75528.1"/>
    <property type="molecule type" value="Genomic_DNA"/>
</dbReference>
<gene>
    <name evidence="2" type="ORF">EYF80_014340</name>
</gene>
<keyword evidence="3" id="KW-1185">Reference proteome</keyword>
<organism evidence="2 3">
    <name type="scientific">Liparis tanakae</name>
    <name type="common">Tanaka's snailfish</name>
    <dbReference type="NCBI Taxonomy" id="230148"/>
    <lineage>
        <taxon>Eukaryota</taxon>
        <taxon>Metazoa</taxon>
        <taxon>Chordata</taxon>
        <taxon>Craniata</taxon>
        <taxon>Vertebrata</taxon>
        <taxon>Euteleostomi</taxon>
        <taxon>Actinopterygii</taxon>
        <taxon>Neopterygii</taxon>
        <taxon>Teleostei</taxon>
        <taxon>Neoteleostei</taxon>
        <taxon>Acanthomorphata</taxon>
        <taxon>Eupercaria</taxon>
        <taxon>Perciformes</taxon>
        <taxon>Cottioidei</taxon>
        <taxon>Cottales</taxon>
        <taxon>Liparidae</taxon>
        <taxon>Liparis</taxon>
    </lineage>
</organism>
<evidence type="ECO:0000313" key="2">
    <source>
        <dbReference type="EMBL" id="TNN75528.1"/>
    </source>
</evidence>
<name>A0A4Z2IBZ8_9TELE</name>
<dbReference type="Proteomes" id="UP000314294">
    <property type="component" value="Unassembled WGS sequence"/>
</dbReference>
<sequence length="87" mass="9511">MIVYYPGTIGLDFEGKAKVMKRKQSTRGVTGTEVSRLRPPASHTFSTSRSLLKSTRIRCTPSQGALDFAWPLVEGVLSQFKVLLPGG</sequence>
<proteinExistence type="predicted"/>
<dbReference type="AlphaFoldDB" id="A0A4Z2IBZ8"/>
<accession>A0A4Z2IBZ8</accession>
<evidence type="ECO:0000313" key="3">
    <source>
        <dbReference type="Proteomes" id="UP000314294"/>
    </source>
</evidence>
<reference evidence="2 3" key="1">
    <citation type="submission" date="2019-03" db="EMBL/GenBank/DDBJ databases">
        <title>First draft genome of Liparis tanakae, snailfish: a comprehensive survey of snailfish specific genes.</title>
        <authorList>
            <person name="Kim W."/>
            <person name="Song I."/>
            <person name="Jeong J.-H."/>
            <person name="Kim D."/>
            <person name="Kim S."/>
            <person name="Ryu S."/>
            <person name="Song J.Y."/>
            <person name="Lee S.K."/>
        </authorList>
    </citation>
    <scope>NUCLEOTIDE SEQUENCE [LARGE SCALE GENOMIC DNA]</scope>
    <source>
        <tissue evidence="2">Muscle</tissue>
    </source>
</reference>
<evidence type="ECO:0000256" key="1">
    <source>
        <dbReference type="SAM" id="MobiDB-lite"/>
    </source>
</evidence>
<protein>
    <submittedName>
        <fullName evidence="2">Uncharacterized protein</fullName>
    </submittedName>
</protein>
<feature type="region of interest" description="Disordered" evidence="1">
    <location>
        <begin position="24"/>
        <end position="45"/>
    </location>
</feature>